<feature type="domain" description="DUF7580" evidence="1">
    <location>
        <begin position="4"/>
        <end position="249"/>
    </location>
</feature>
<name>W9ND90_FUSOX</name>
<dbReference type="AlphaFoldDB" id="W9ND90"/>
<evidence type="ECO:0000259" key="1">
    <source>
        <dbReference type="Pfam" id="PF24476"/>
    </source>
</evidence>
<gene>
    <name evidence="2" type="ORF">FOVG_19720</name>
</gene>
<reference evidence="2" key="1">
    <citation type="submission" date="2011-10" db="EMBL/GenBank/DDBJ databases">
        <title>The Genome Sequence of Fusarium oxysporum HDV247.</title>
        <authorList>
            <consortium name="The Broad Institute Genome Sequencing Platform"/>
            <person name="Ma L.-J."/>
            <person name="Gale L.R."/>
            <person name="Schwartz D.C."/>
            <person name="Zhou S."/>
            <person name="Corby-Kistler H."/>
            <person name="Young S.K."/>
            <person name="Zeng Q."/>
            <person name="Gargeya S."/>
            <person name="Fitzgerald M."/>
            <person name="Haas B."/>
            <person name="Abouelleil A."/>
            <person name="Alvarado L."/>
            <person name="Arachchi H.M."/>
            <person name="Berlin A."/>
            <person name="Brown A."/>
            <person name="Chapman S.B."/>
            <person name="Chen Z."/>
            <person name="Dunbar C."/>
            <person name="Freedman E."/>
            <person name="Gearin G."/>
            <person name="Goldberg J."/>
            <person name="Griggs A."/>
            <person name="Gujja S."/>
            <person name="Heiman D."/>
            <person name="Howarth C."/>
            <person name="Larson L."/>
            <person name="Lui A."/>
            <person name="MacDonald P.J.P."/>
            <person name="Montmayeur A."/>
            <person name="Murphy C."/>
            <person name="Neiman D."/>
            <person name="Pearson M."/>
            <person name="Priest M."/>
            <person name="Roberts A."/>
            <person name="Saif S."/>
            <person name="Shea T."/>
            <person name="Shenoy N."/>
            <person name="Sisk P."/>
            <person name="Stolte C."/>
            <person name="Sykes S."/>
            <person name="Wortman J."/>
            <person name="Nusbaum C."/>
            <person name="Birren B."/>
        </authorList>
    </citation>
    <scope>NUCLEOTIDE SEQUENCE [LARGE SCALE GENOMIC DNA]</scope>
    <source>
        <strain evidence="2">HDV247</strain>
    </source>
</reference>
<dbReference type="OrthoDB" id="3565018at2759"/>
<dbReference type="PANTHER" id="PTHR35186:SF4">
    <property type="entry name" value="PRION-INHIBITION AND PROPAGATION HELO DOMAIN-CONTAINING PROTEIN"/>
    <property type="match status" value="1"/>
</dbReference>
<organism evidence="2">
    <name type="scientific">Fusarium oxysporum f. sp. pisi HDV247</name>
    <dbReference type="NCBI Taxonomy" id="1080344"/>
    <lineage>
        <taxon>Eukaryota</taxon>
        <taxon>Fungi</taxon>
        <taxon>Dikarya</taxon>
        <taxon>Ascomycota</taxon>
        <taxon>Pezizomycotina</taxon>
        <taxon>Sordariomycetes</taxon>
        <taxon>Hypocreomycetidae</taxon>
        <taxon>Hypocreales</taxon>
        <taxon>Nectriaceae</taxon>
        <taxon>Fusarium</taxon>
        <taxon>Fusarium oxysporum species complex</taxon>
    </lineage>
</organism>
<protein>
    <recommendedName>
        <fullName evidence="1">DUF7580 domain-containing protein</fullName>
    </recommendedName>
</protein>
<dbReference type="Pfam" id="PF24476">
    <property type="entry name" value="DUF7580"/>
    <property type="match status" value="1"/>
</dbReference>
<dbReference type="EMBL" id="KI981303">
    <property type="protein sequence ID" value="EXA28686.1"/>
    <property type="molecule type" value="Genomic_DNA"/>
</dbReference>
<dbReference type="PANTHER" id="PTHR35186">
    <property type="entry name" value="ANK_REP_REGION DOMAIN-CONTAINING PROTEIN"/>
    <property type="match status" value="1"/>
</dbReference>
<sequence length="257" mass="28849">MKLVKNLCPLFCGQSGPMSSLGFNLDPKGRLYGTYQPSSQLACPSEHLVSLEELLSKSTSKSKRRALTDEDRYFLAITLASSLLQLHTTPWLRGSWSKRDILFSDTHEEDSSVIDVRHPVILNTHGCVVSEAASRVSTGRSQAYSDLMRDSASLLTLAKVLLEIKLNDQFETQQQGEDLGTNSKPNEATDIRTLMRWITEEEGNLSFTYRNVVSHCIKCSVDPSTNLRDLVFRQTLVDRVVVPLLEELHIWQGGIDH</sequence>
<dbReference type="InterPro" id="IPR056002">
    <property type="entry name" value="DUF7580"/>
</dbReference>
<reference evidence="2" key="2">
    <citation type="submission" date="2014-02" db="EMBL/GenBank/DDBJ databases">
        <title>Annotation of the Genome Sequence of Fusarium oxysporum HDV247.</title>
        <authorList>
            <consortium name="The Broad Institute Genomics Platform"/>
            <person name="Ma L.-J."/>
            <person name="Corby-Kistler H."/>
            <person name="Broz K."/>
            <person name="Gale L.R."/>
            <person name="Jonkers W."/>
            <person name="O'Donnell K."/>
            <person name="Ploetz R."/>
            <person name="Steinberg C."/>
            <person name="Schwartz D.C."/>
            <person name="VanEtten H."/>
            <person name="Zhou S."/>
            <person name="Young S.K."/>
            <person name="Zeng Q."/>
            <person name="Gargeya S."/>
            <person name="Fitzgerald M."/>
            <person name="Abouelleil A."/>
            <person name="Alvarado L."/>
            <person name="Chapman S.B."/>
            <person name="Gainer-Dewar J."/>
            <person name="Goldberg J."/>
            <person name="Griggs A."/>
            <person name="Gujja S."/>
            <person name="Hansen M."/>
            <person name="Howarth C."/>
            <person name="Imamovic A."/>
            <person name="Ireland A."/>
            <person name="Larimer J."/>
            <person name="McCowan C."/>
            <person name="Murphy C."/>
            <person name="Pearson M."/>
            <person name="Poon T.W."/>
            <person name="Priest M."/>
            <person name="Roberts A."/>
            <person name="Saif S."/>
            <person name="Shea T."/>
            <person name="Sykes S."/>
            <person name="Wortman J."/>
            <person name="Nusbaum C."/>
            <person name="Birren B."/>
        </authorList>
    </citation>
    <scope>NUCLEOTIDE SEQUENCE</scope>
    <source>
        <strain evidence="2">HDV247</strain>
    </source>
</reference>
<evidence type="ECO:0000313" key="2">
    <source>
        <dbReference type="EMBL" id="EXA28686.1"/>
    </source>
</evidence>
<accession>W9ND90</accession>
<proteinExistence type="predicted"/>
<dbReference type="Proteomes" id="UP000030751">
    <property type="component" value="Unassembled WGS sequence"/>
</dbReference>
<dbReference type="HOGENOM" id="CLU_1045892_0_0_1"/>